<dbReference type="Pfam" id="PF00005">
    <property type="entry name" value="ABC_tran"/>
    <property type="match status" value="1"/>
</dbReference>
<dbReference type="RefSeq" id="WP_061312319.1">
    <property type="nucleotide sequence ID" value="NZ_JACBCU010000007.1"/>
</dbReference>
<evidence type="ECO:0000256" key="8">
    <source>
        <dbReference type="ARBA" id="ARBA00023136"/>
    </source>
</evidence>
<keyword evidence="8" id="KW-0472">Membrane</keyword>
<dbReference type="EMBL" id="SXEU01000012">
    <property type="protein sequence ID" value="NFV18174.1"/>
    <property type="molecule type" value="Genomic_DNA"/>
</dbReference>
<dbReference type="PROSITE" id="PS00211">
    <property type="entry name" value="ABC_TRANSPORTER_1"/>
    <property type="match status" value="1"/>
</dbReference>
<dbReference type="InterPro" id="IPR027417">
    <property type="entry name" value="P-loop_NTPase"/>
</dbReference>
<evidence type="ECO:0000313" key="9">
    <source>
        <dbReference type="EMBL" id="NFV18174.1"/>
    </source>
</evidence>
<gene>
    <name evidence="9" type="ORF">FDG29_18805</name>
</gene>
<dbReference type="SUPFAM" id="SSF90123">
    <property type="entry name" value="ABC transporter transmembrane region"/>
    <property type="match status" value="1"/>
</dbReference>
<dbReference type="SMART" id="SM00382">
    <property type="entry name" value="AAA"/>
    <property type="match status" value="1"/>
</dbReference>
<keyword evidence="3" id="KW-1003">Cell membrane</keyword>
<keyword evidence="2" id="KW-0813">Transport</keyword>
<name>A0A6G4HXR2_CLOBO</name>
<dbReference type="Gene3D" id="1.20.1560.10">
    <property type="entry name" value="ABC transporter type 1, transmembrane domain"/>
    <property type="match status" value="1"/>
</dbReference>
<dbReference type="GO" id="GO:0016887">
    <property type="term" value="F:ATP hydrolysis activity"/>
    <property type="evidence" value="ECO:0007669"/>
    <property type="project" value="InterPro"/>
</dbReference>
<keyword evidence="7" id="KW-1133">Transmembrane helix</keyword>
<comment type="subcellular location">
    <subcellularLocation>
        <location evidence="1">Cell membrane</location>
        <topology evidence="1">Multi-pass membrane protein</topology>
    </subcellularLocation>
</comment>
<dbReference type="GO" id="GO:0005524">
    <property type="term" value="F:ATP binding"/>
    <property type="evidence" value="ECO:0007669"/>
    <property type="project" value="UniProtKB-KW"/>
</dbReference>
<dbReference type="InterPro" id="IPR036640">
    <property type="entry name" value="ABC1_TM_sf"/>
</dbReference>
<comment type="caution">
    <text evidence="9">The sequence shown here is derived from an EMBL/GenBank/DDBJ whole genome shotgun (WGS) entry which is preliminary data.</text>
</comment>
<keyword evidence="4" id="KW-0812">Transmembrane</keyword>
<dbReference type="InterPro" id="IPR003439">
    <property type="entry name" value="ABC_transporter-like_ATP-bd"/>
</dbReference>
<dbReference type="AlphaFoldDB" id="A0A6G4HXR2"/>
<dbReference type="InterPro" id="IPR011527">
    <property type="entry name" value="ABC1_TM_dom"/>
</dbReference>
<dbReference type="InterPro" id="IPR003593">
    <property type="entry name" value="AAA+_ATPase"/>
</dbReference>
<dbReference type="PANTHER" id="PTHR43394">
    <property type="entry name" value="ATP-DEPENDENT PERMEASE MDL1, MITOCHONDRIAL"/>
    <property type="match status" value="1"/>
</dbReference>
<sequence length="585" mass="67146">MIIKKEDKQIIHRIINLFKPYKLKIILVIISILISSGLSILIPLVNQRLIDQGLIAKNLRIIIIYSVYNLILISLIQCFGIIETKYRSYIENLLSYNLEKEALKHTLKLKMSFFSDKNYGEIISNLRTDIGNISQIANESTFYIVTSIFRIIVGIIGLLAINWRLSILVMIVTPIRYLIVKYLAKKRENLIKKFMKSYEDYSGWYGDTMEGIKEVKLWGLETLKIGQFIKKQRNIIKQNIKMSYLGKTNEISEKLFAQIISSLVYVIGGYMIIGEMLTVGKLFAFITYSAYVTQPIFAIMNIGYSFASVLPSGKRYFDFMDMEIEDTIKKDLLQKLDANKVLGSIEFKDVDFSYKDKQSVLKNINFKINAGETVAIVGSNGSGKTTIINLILRFLTPNSGKILLDGKDINSLKLRNYRKLISVVSQDVYLFNSTIKENIILNSKKIDDEIYLATKKSGAYKFIKKLPHQYETIVGERGNKLSGGERQKIAMARAFIRDSKILILDEATANYDMETERQVNNVLKENYKDKTIIIITHKTDILEKVDKIIVVNHGLIEDVGTHSQLYKRNIFYKQMVTLPSKEYVS</sequence>
<dbReference type="InterPro" id="IPR017871">
    <property type="entry name" value="ABC_transporter-like_CS"/>
</dbReference>
<dbReference type="GO" id="GO:0015421">
    <property type="term" value="F:ABC-type oligopeptide transporter activity"/>
    <property type="evidence" value="ECO:0007669"/>
    <property type="project" value="TreeGrafter"/>
</dbReference>
<dbReference type="PANTHER" id="PTHR43394:SF1">
    <property type="entry name" value="ATP-BINDING CASSETTE SUB-FAMILY B MEMBER 10, MITOCHONDRIAL"/>
    <property type="match status" value="1"/>
</dbReference>
<dbReference type="SUPFAM" id="SSF52540">
    <property type="entry name" value="P-loop containing nucleoside triphosphate hydrolases"/>
    <property type="match status" value="1"/>
</dbReference>
<dbReference type="FunFam" id="3.40.50.300:FF:000221">
    <property type="entry name" value="Multidrug ABC transporter ATP-binding protein"/>
    <property type="match status" value="1"/>
</dbReference>
<dbReference type="GO" id="GO:0005886">
    <property type="term" value="C:plasma membrane"/>
    <property type="evidence" value="ECO:0007669"/>
    <property type="project" value="UniProtKB-SubCell"/>
</dbReference>
<dbReference type="PROSITE" id="PS50893">
    <property type="entry name" value="ABC_TRANSPORTER_2"/>
    <property type="match status" value="1"/>
</dbReference>
<proteinExistence type="predicted"/>
<dbReference type="CDD" id="cd07346">
    <property type="entry name" value="ABC_6TM_exporters"/>
    <property type="match status" value="1"/>
</dbReference>
<evidence type="ECO:0000256" key="4">
    <source>
        <dbReference type="ARBA" id="ARBA00022692"/>
    </source>
</evidence>
<evidence type="ECO:0000256" key="3">
    <source>
        <dbReference type="ARBA" id="ARBA00022475"/>
    </source>
</evidence>
<evidence type="ECO:0000256" key="5">
    <source>
        <dbReference type="ARBA" id="ARBA00022741"/>
    </source>
</evidence>
<dbReference type="Pfam" id="PF00664">
    <property type="entry name" value="ABC_membrane"/>
    <property type="match status" value="1"/>
</dbReference>
<evidence type="ECO:0000256" key="1">
    <source>
        <dbReference type="ARBA" id="ARBA00004651"/>
    </source>
</evidence>
<organism evidence="9">
    <name type="scientific">Clostridium botulinum</name>
    <dbReference type="NCBI Taxonomy" id="1491"/>
    <lineage>
        <taxon>Bacteria</taxon>
        <taxon>Bacillati</taxon>
        <taxon>Bacillota</taxon>
        <taxon>Clostridia</taxon>
        <taxon>Eubacteriales</taxon>
        <taxon>Clostridiaceae</taxon>
        <taxon>Clostridium</taxon>
    </lineage>
</organism>
<evidence type="ECO:0000256" key="6">
    <source>
        <dbReference type="ARBA" id="ARBA00022840"/>
    </source>
</evidence>
<protein>
    <submittedName>
        <fullName evidence="9">ABC transporter ATP-binding protein</fullName>
    </submittedName>
</protein>
<evidence type="ECO:0000256" key="7">
    <source>
        <dbReference type="ARBA" id="ARBA00022989"/>
    </source>
</evidence>
<keyword evidence="6 9" id="KW-0067">ATP-binding</keyword>
<evidence type="ECO:0000256" key="2">
    <source>
        <dbReference type="ARBA" id="ARBA00022448"/>
    </source>
</evidence>
<dbReference type="PROSITE" id="PS50929">
    <property type="entry name" value="ABC_TM1F"/>
    <property type="match status" value="1"/>
</dbReference>
<dbReference type="Gene3D" id="3.40.50.300">
    <property type="entry name" value="P-loop containing nucleotide triphosphate hydrolases"/>
    <property type="match status" value="1"/>
</dbReference>
<reference evidence="9" key="1">
    <citation type="submission" date="2019-04" db="EMBL/GenBank/DDBJ databases">
        <title>Genome sequencing of Clostridium botulinum Groups I-IV and Clostridium butyricum.</title>
        <authorList>
            <person name="Brunt J."/>
            <person name="Van Vliet A.H.M."/>
            <person name="Stringer S.C."/>
            <person name="Carter A.T."/>
            <person name="Peck M.W."/>
        </authorList>
    </citation>
    <scope>NUCLEOTIDE SEQUENCE</scope>
    <source>
        <strain evidence="9">751/1</strain>
    </source>
</reference>
<keyword evidence="5" id="KW-0547">Nucleotide-binding</keyword>
<accession>A0A6G4HXR2</accession>
<dbReference type="InterPro" id="IPR039421">
    <property type="entry name" value="Type_1_exporter"/>
</dbReference>